<proteinExistence type="predicted"/>
<accession>A0A2C6WL79</accession>
<reference evidence="2" key="1">
    <citation type="journal article" date="2017" name="Appl. Environ. Microbiol.">
        <title>Staphylococcus edaphicus sp. nov., isolated in Antarctica, harbours mecC gene and genomic islands with suspected role in adaptation to extreme environment.</title>
        <authorList>
            <person name="Pantucek R."/>
            <person name="Sedlacek I."/>
            <person name="Indrakova A."/>
            <person name="Vrbovska V."/>
            <person name="Maslanova I."/>
            <person name="Kovarovic V."/>
            <person name="Svec P."/>
            <person name="Kralova S."/>
            <person name="Kristofova L."/>
            <person name="Keklakova J."/>
            <person name="Petras P."/>
            <person name="Doskar J."/>
        </authorList>
    </citation>
    <scope>NUCLEOTIDE SEQUENCE</scope>
    <source>
        <strain evidence="2">CCM 8730</strain>
    </source>
</reference>
<dbReference type="PANTHER" id="PTHR43355:SF2">
    <property type="entry name" value="FLAVIN REDUCTASE (NADPH)"/>
    <property type="match status" value="1"/>
</dbReference>
<dbReference type="AlphaFoldDB" id="A0A2C6WL79"/>
<dbReference type="EMBL" id="MRZN01000007">
    <property type="protein sequence ID" value="PHK49850.1"/>
    <property type="molecule type" value="Genomic_DNA"/>
</dbReference>
<name>A0A2C6WL79_9STAP</name>
<dbReference type="InterPro" id="IPR051606">
    <property type="entry name" value="Polyketide_Oxido-like"/>
</dbReference>
<evidence type="ECO:0000313" key="2">
    <source>
        <dbReference type="EMBL" id="PHK49850.1"/>
    </source>
</evidence>
<reference evidence="4" key="2">
    <citation type="submission" date="2017-10" db="EMBL/GenBank/DDBJ databases">
        <title>Staphylococcus edaphicus sp. nov., isolated in Antarctica, harbouring mecC gene and genomic islands essential in adaptation to extreme environment.</title>
        <authorList>
            <person name="Pantucek R."/>
            <person name="Sedlacek I."/>
            <person name="Indrakova A."/>
            <person name="Vrbovska V."/>
            <person name="Maslanova I."/>
            <person name="Kovarovic V."/>
            <person name="Svec P."/>
            <person name="Kralova S."/>
            <person name="Kristofova L."/>
            <person name="Keklakova J."/>
            <person name="Petras P."/>
            <person name="Doskar J."/>
        </authorList>
    </citation>
    <scope>NUCLEOTIDE SEQUENCE [LARGE SCALE GENOMIC DNA]</scope>
    <source>
        <strain evidence="4">CCM 5085</strain>
    </source>
</reference>
<organism evidence="2 4">
    <name type="scientific">Staphylococcus edaphicus</name>
    <dbReference type="NCBI Taxonomy" id="1955013"/>
    <lineage>
        <taxon>Bacteria</taxon>
        <taxon>Bacillati</taxon>
        <taxon>Bacillota</taxon>
        <taxon>Bacilli</taxon>
        <taxon>Bacillales</taxon>
        <taxon>Staphylococcaceae</taxon>
        <taxon>Staphylococcus</taxon>
    </lineage>
</organism>
<dbReference type="SUPFAM" id="SSF51735">
    <property type="entry name" value="NAD(P)-binding Rossmann-fold domains"/>
    <property type="match status" value="1"/>
</dbReference>
<dbReference type="Proteomes" id="UP000223828">
    <property type="component" value="Unassembled WGS sequence"/>
</dbReference>
<dbReference type="InterPro" id="IPR016040">
    <property type="entry name" value="NAD(P)-bd_dom"/>
</dbReference>
<dbReference type="Pfam" id="PF13460">
    <property type="entry name" value="NAD_binding_10"/>
    <property type="match status" value="1"/>
</dbReference>
<evidence type="ECO:0000313" key="4">
    <source>
        <dbReference type="Proteomes" id="UP000223828"/>
    </source>
</evidence>
<reference evidence="3" key="4">
    <citation type="submission" date="2022-03" db="EMBL/GenBank/DDBJ databases">
        <title>Complete Genome Sequence of Staphylococcus edaphicus strain CCM 8731.</title>
        <authorList>
            <person name="Rimmer C.O."/>
            <person name="Thomas J.C."/>
        </authorList>
    </citation>
    <scope>NUCLEOTIDE SEQUENCE</scope>
    <source>
        <strain evidence="3">CCM 8731</strain>
    </source>
</reference>
<feature type="domain" description="NAD(P)-binding" evidence="1">
    <location>
        <begin position="8"/>
        <end position="188"/>
    </location>
</feature>
<evidence type="ECO:0000313" key="3">
    <source>
        <dbReference type="EMBL" id="UQW80825.1"/>
    </source>
</evidence>
<dbReference type="GO" id="GO:0016646">
    <property type="term" value="F:oxidoreductase activity, acting on the CH-NH group of donors, NAD or NADP as acceptor"/>
    <property type="evidence" value="ECO:0007669"/>
    <property type="project" value="TreeGrafter"/>
</dbReference>
<dbReference type="Gene3D" id="3.40.50.720">
    <property type="entry name" value="NAD(P)-binding Rossmann-like Domain"/>
    <property type="match status" value="1"/>
</dbReference>
<dbReference type="EMBL" id="CP093217">
    <property type="protein sequence ID" value="UQW80825.1"/>
    <property type="molecule type" value="Genomic_DNA"/>
</dbReference>
<dbReference type="InterPro" id="IPR036291">
    <property type="entry name" value="NAD(P)-bd_dom_sf"/>
</dbReference>
<gene>
    <name evidence="2" type="ORF">BTJ66_06130</name>
    <name evidence="3" type="ORF">MNY58_09555</name>
</gene>
<dbReference type="OrthoDB" id="9785372at2"/>
<protein>
    <submittedName>
        <fullName evidence="3">NAD(P)H-binding protein</fullName>
    </submittedName>
    <submittedName>
        <fullName evidence="2">NADH-flavin reductase</fullName>
    </submittedName>
</protein>
<dbReference type="PANTHER" id="PTHR43355">
    <property type="entry name" value="FLAVIN REDUCTASE (NADPH)"/>
    <property type="match status" value="1"/>
</dbReference>
<sequence>MKIAVVAANGKAGQLITKEAVESALDVTAIVRGENKTVANQVIQKDLFDLTKDDIAPFDVIIDAFGQMNKDRLDEHSQSLEVLCNLVSESNKRLIIIGGAGSLYVDNTHTERLIDSPDMPEAIKPISMAQVKTFEEIKVRDEVQWTFVCPAPDFQFEGEKTGTYKVSEDEIIGSHVSYADFAKAIIDEAMESKHIQKRFAVFAK</sequence>
<dbReference type="RefSeq" id="WP_099090089.1">
    <property type="nucleotide sequence ID" value="NZ_CP093217.1"/>
</dbReference>
<dbReference type="Proteomes" id="UP001056588">
    <property type="component" value="Chromosome"/>
</dbReference>
<evidence type="ECO:0000313" key="5">
    <source>
        <dbReference type="Proteomes" id="UP001056588"/>
    </source>
</evidence>
<keyword evidence="5" id="KW-1185">Reference proteome</keyword>
<reference evidence="2" key="3">
    <citation type="submission" date="2017-10" db="EMBL/GenBank/DDBJ databases">
        <authorList>
            <person name="Vrbovska V."/>
            <person name="Kovarovic V."/>
            <person name="Indrakova A."/>
        </authorList>
    </citation>
    <scope>NUCLEOTIDE SEQUENCE</scope>
    <source>
        <strain evidence="2">CCM 8730</strain>
    </source>
</reference>
<evidence type="ECO:0000259" key="1">
    <source>
        <dbReference type="Pfam" id="PF13460"/>
    </source>
</evidence>